<dbReference type="GO" id="GO:0046872">
    <property type="term" value="F:metal ion binding"/>
    <property type="evidence" value="ECO:0007669"/>
    <property type="project" value="UniProtKB-KW"/>
</dbReference>
<comment type="caution">
    <text evidence="7">The sequence shown here is derived from an EMBL/GenBank/DDBJ whole genome shotgun (WGS) entry which is preliminary data.</text>
</comment>
<keyword evidence="4" id="KW-0249">Electron transport</keyword>
<evidence type="ECO:0000256" key="3">
    <source>
        <dbReference type="ARBA" id="ARBA00022723"/>
    </source>
</evidence>
<dbReference type="PANTHER" id="PTHR33751">
    <property type="entry name" value="CBB3-TYPE CYTOCHROME C OXIDASE SUBUNIT FIXP"/>
    <property type="match status" value="1"/>
</dbReference>
<name>T0YTF7_9ZZZZ</name>
<dbReference type="GO" id="GO:0020037">
    <property type="term" value="F:heme binding"/>
    <property type="evidence" value="ECO:0007669"/>
    <property type="project" value="InterPro"/>
</dbReference>
<organism evidence="7">
    <name type="scientific">mine drainage metagenome</name>
    <dbReference type="NCBI Taxonomy" id="410659"/>
    <lineage>
        <taxon>unclassified sequences</taxon>
        <taxon>metagenomes</taxon>
        <taxon>ecological metagenomes</taxon>
    </lineage>
</organism>
<dbReference type="Gene3D" id="1.10.760.10">
    <property type="entry name" value="Cytochrome c-like domain"/>
    <property type="match status" value="1"/>
</dbReference>
<reference evidence="7" key="1">
    <citation type="submission" date="2013-08" db="EMBL/GenBank/DDBJ databases">
        <authorList>
            <person name="Mendez C."/>
            <person name="Richter M."/>
            <person name="Ferrer M."/>
            <person name="Sanchez J."/>
        </authorList>
    </citation>
    <scope>NUCLEOTIDE SEQUENCE</scope>
</reference>
<reference evidence="7" key="2">
    <citation type="journal article" date="2014" name="ISME J.">
        <title>Microbial stratification in low pH oxic and suboxic macroscopic growths along an acid mine drainage.</title>
        <authorList>
            <person name="Mendez-Garcia C."/>
            <person name="Mesa V."/>
            <person name="Sprenger R.R."/>
            <person name="Richter M."/>
            <person name="Diez M.S."/>
            <person name="Solano J."/>
            <person name="Bargiela R."/>
            <person name="Golyshina O.V."/>
            <person name="Manteca A."/>
            <person name="Ramos J.L."/>
            <person name="Gallego J.R."/>
            <person name="Llorente I."/>
            <person name="Martins Dos Santos V.A."/>
            <person name="Jensen O.N."/>
            <person name="Pelaez A.I."/>
            <person name="Sanchez J."/>
            <person name="Ferrer M."/>
        </authorList>
    </citation>
    <scope>NUCLEOTIDE SEQUENCE</scope>
</reference>
<feature type="domain" description="Cytochrome c" evidence="6">
    <location>
        <begin position="31"/>
        <end position="109"/>
    </location>
</feature>
<keyword evidence="3" id="KW-0479">Metal-binding</keyword>
<evidence type="ECO:0000256" key="5">
    <source>
        <dbReference type="ARBA" id="ARBA00023004"/>
    </source>
</evidence>
<evidence type="ECO:0000313" key="7">
    <source>
        <dbReference type="EMBL" id="EQD36463.1"/>
    </source>
</evidence>
<evidence type="ECO:0000256" key="2">
    <source>
        <dbReference type="ARBA" id="ARBA00022617"/>
    </source>
</evidence>
<dbReference type="PANTHER" id="PTHR33751:SF9">
    <property type="entry name" value="CYTOCHROME C4"/>
    <property type="match status" value="1"/>
</dbReference>
<dbReference type="InterPro" id="IPR009056">
    <property type="entry name" value="Cyt_c-like_dom"/>
</dbReference>
<dbReference type="GO" id="GO:0009055">
    <property type="term" value="F:electron transfer activity"/>
    <property type="evidence" value="ECO:0007669"/>
    <property type="project" value="InterPro"/>
</dbReference>
<keyword evidence="1" id="KW-0813">Transport</keyword>
<dbReference type="Pfam" id="PF00034">
    <property type="entry name" value="Cytochrom_C"/>
    <property type="match status" value="1"/>
</dbReference>
<evidence type="ECO:0000259" key="6">
    <source>
        <dbReference type="PROSITE" id="PS51007"/>
    </source>
</evidence>
<protein>
    <submittedName>
        <fullName evidence="7">Cytochrome c, class I</fullName>
    </submittedName>
</protein>
<keyword evidence="5" id="KW-0408">Iron</keyword>
<gene>
    <name evidence="7" type="ORF">B2A_12148</name>
</gene>
<dbReference type="InterPro" id="IPR036909">
    <property type="entry name" value="Cyt_c-like_dom_sf"/>
</dbReference>
<dbReference type="SUPFAM" id="SSF46626">
    <property type="entry name" value="Cytochrome c"/>
    <property type="match status" value="1"/>
</dbReference>
<dbReference type="PROSITE" id="PS51007">
    <property type="entry name" value="CYTC"/>
    <property type="match status" value="1"/>
</dbReference>
<keyword evidence="2" id="KW-0349">Heme</keyword>
<dbReference type="EMBL" id="AUZZ01008755">
    <property type="protein sequence ID" value="EQD36463.1"/>
    <property type="molecule type" value="Genomic_DNA"/>
</dbReference>
<accession>T0YTF7</accession>
<dbReference type="InterPro" id="IPR050597">
    <property type="entry name" value="Cytochrome_c_Oxidase_Subunit"/>
</dbReference>
<dbReference type="AlphaFoldDB" id="T0YTF7"/>
<proteinExistence type="predicted"/>
<sequence length="119" mass="12327">MRTILALSACGLVAVSVVVAFGAASAGTARPDPAAGNVQSALCATCHGAEGISVATNVPNLAGQHYEYLIRQLLAFKSGTRKDGVMNEMVRGMSLAELRNIAAYYATVKVTVDTGKARK</sequence>
<evidence type="ECO:0000256" key="4">
    <source>
        <dbReference type="ARBA" id="ARBA00022982"/>
    </source>
</evidence>
<evidence type="ECO:0000256" key="1">
    <source>
        <dbReference type="ARBA" id="ARBA00022448"/>
    </source>
</evidence>